<keyword evidence="2" id="KW-1185">Reference proteome</keyword>
<protein>
    <submittedName>
        <fullName evidence="1">Uncharacterized protein</fullName>
    </submittedName>
</protein>
<evidence type="ECO:0000313" key="1">
    <source>
        <dbReference type="EMBL" id="KAK7016399.1"/>
    </source>
</evidence>
<reference evidence="1 2" key="1">
    <citation type="submission" date="2024-01" db="EMBL/GenBank/DDBJ databases">
        <title>A draft genome for a cacao thread blight-causing isolate of Paramarasmius palmivorus.</title>
        <authorList>
            <person name="Baruah I.K."/>
            <person name="Bukari Y."/>
            <person name="Amoako-Attah I."/>
            <person name="Meinhardt L.W."/>
            <person name="Bailey B.A."/>
            <person name="Cohen S.P."/>
        </authorList>
    </citation>
    <scope>NUCLEOTIDE SEQUENCE [LARGE SCALE GENOMIC DNA]</scope>
    <source>
        <strain evidence="1 2">GH-12</strain>
    </source>
</reference>
<comment type="caution">
    <text evidence="1">The sequence shown here is derived from an EMBL/GenBank/DDBJ whole genome shotgun (WGS) entry which is preliminary data.</text>
</comment>
<gene>
    <name evidence="1" type="ORF">VNI00_018908</name>
</gene>
<evidence type="ECO:0000313" key="2">
    <source>
        <dbReference type="Proteomes" id="UP001383192"/>
    </source>
</evidence>
<organism evidence="1 2">
    <name type="scientific">Paramarasmius palmivorus</name>
    <dbReference type="NCBI Taxonomy" id="297713"/>
    <lineage>
        <taxon>Eukaryota</taxon>
        <taxon>Fungi</taxon>
        <taxon>Dikarya</taxon>
        <taxon>Basidiomycota</taxon>
        <taxon>Agaricomycotina</taxon>
        <taxon>Agaricomycetes</taxon>
        <taxon>Agaricomycetidae</taxon>
        <taxon>Agaricales</taxon>
        <taxon>Marasmiineae</taxon>
        <taxon>Marasmiaceae</taxon>
        <taxon>Paramarasmius</taxon>
    </lineage>
</organism>
<dbReference type="Proteomes" id="UP001383192">
    <property type="component" value="Unassembled WGS sequence"/>
</dbReference>
<dbReference type="AlphaFoldDB" id="A0AAW0ASP4"/>
<proteinExistence type="predicted"/>
<name>A0AAW0ASP4_9AGAR</name>
<sequence>MYLDAAIKNLEKIAESLLKVEHVRKETMFEVLKTIRSPNFARLVSRADLAQDTPRKYSARLDANAQANTTIKFKSSATPTVIPKPASFIETSSSTSAELSLAEMVSLAAQSSGAIFEAVDYCEDGAFRGSETVHEPELSMAYLDQVDVALNHFFEIQQSLEAQLHVMQNTSDRDQESRAMAHLLEEATKSLMTAAIAIATEAATGKLEPIDI</sequence>
<accession>A0AAW0ASP4</accession>
<dbReference type="EMBL" id="JAYKXP010000286">
    <property type="protein sequence ID" value="KAK7016399.1"/>
    <property type="molecule type" value="Genomic_DNA"/>
</dbReference>